<comment type="caution">
    <text evidence="1">The sequence shown here is derived from an EMBL/GenBank/DDBJ whole genome shotgun (WGS) entry which is preliminary data.</text>
</comment>
<evidence type="ECO:0000313" key="1">
    <source>
        <dbReference type="EMBL" id="KAH9497633.1"/>
    </source>
</evidence>
<sequence length="70" mass="7382">MLELYLVEHQVIKATGYDSHMNACSICLLSSAKISPSSANVDNEEFVVVFNGASSGINNGGIKNPNATPI</sequence>
<keyword evidence="2" id="KW-1185">Reference proteome</keyword>
<dbReference type="Proteomes" id="UP000790347">
    <property type="component" value="Unassembled WGS sequence"/>
</dbReference>
<gene>
    <name evidence="1" type="ORF">DERF_013607</name>
</gene>
<organism evidence="1 2">
    <name type="scientific">Dermatophagoides farinae</name>
    <name type="common">American house dust mite</name>
    <dbReference type="NCBI Taxonomy" id="6954"/>
    <lineage>
        <taxon>Eukaryota</taxon>
        <taxon>Metazoa</taxon>
        <taxon>Ecdysozoa</taxon>
        <taxon>Arthropoda</taxon>
        <taxon>Chelicerata</taxon>
        <taxon>Arachnida</taxon>
        <taxon>Acari</taxon>
        <taxon>Acariformes</taxon>
        <taxon>Sarcoptiformes</taxon>
        <taxon>Astigmata</taxon>
        <taxon>Psoroptidia</taxon>
        <taxon>Analgoidea</taxon>
        <taxon>Pyroglyphidae</taxon>
        <taxon>Dermatophagoidinae</taxon>
        <taxon>Dermatophagoides</taxon>
    </lineage>
</organism>
<dbReference type="EMBL" id="ASGP02000007">
    <property type="protein sequence ID" value="KAH9497633.1"/>
    <property type="molecule type" value="Genomic_DNA"/>
</dbReference>
<accession>A0A922HRX7</accession>
<reference evidence="1" key="1">
    <citation type="submission" date="2013-05" db="EMBL/GenBank/DDBJ databases">
        <authorList>
            <person name="Yim A.K.Y."/>
            <person name="Chan T.F."/>
            <person name="Ji K.M."/>
            <person name="Liu X.Y."/>
            <person name="Zhou J.W."/>
            <person name="Li R.Q."/>
            <person name="Yang K.Y."/>
            <person name="Li J."/>
            <person name="Li M."/>
            <person name="Law P.T.W."/>
            <person name="Wu Y.L."/>
            <person name="Cai Z.L."/>
            <person name="Qin H."/>
            <person name="Bao Y."/>
            <person name="Leung R.K.K."/>
            <person name="Ng P.K.S."/>
            <person name="Zou J."/>
            <person name="Zhong X.J."/>
            <person name="Ran P.X."/>
            <person name="Zhong N.S."/>
            <person name="Liu Z.G."/>
            <person name="Tsui S.K.W."/>
        </authorList>
    </citation>
    <scope>NUCLEOTIDE SEQUENCE</scope>
    <source>
        <strain evidence="1">Derf</strain>
        <tissue evidence="1">Whole organism</tissue>
    </source>
</reference>
<proteinExistence type="predicted"/>
<name>A0A922HRX7_DERFA</name>
<protein>
    <submittedName>
        <fullName evidence="1">Uncharacterized protein</fullName>
    </submittedName>
</protein>
<dbReference type="AlphaFoldDB" id="A0A922HRX7"/>
<reference evidence="1" key="2">
    <citation type="journal article" date="2022" name="Res Sq">
        <title>Comparative Genomics Reveals Insights into the Divergent Evolution of Astigmatic Mites and Household Pest Adaptations.</title>
        <authorList>
            <person name="Xiong Q."/>
            <person name="Wan A.T.-Y."/>
            <person name="Liu X.-Y."/>
            <person name="Fung C.S.-H."/>
            <person name="Xiao X."/>
            <person name="Malainual N."/>
            <person name="Hou J."/>
            <person name="Wang L."/>
            <person name="Wang M."/>
            <person name="Yang K."/>
            <person name="Cui Y."/>
            <person name="Leung E."/>
            <person name="Nong W."/>
            <person name="Shin S.-K."/>
            <person name="Au S."/>
            <person name="Jeong K.Y."/>
            <person name="Chew F.T."/>
            <person name="Hui J."/>
            <person name="Leung T.F."/>
            <person name="Tungtrongchitr A."/>
            <person name="Zhong N."/>
            <person name="Liu Z."/>
            <person name="Tsui S."/>
        </authorList>
    </citation>
    <scope>NUCLEOTIDE SEQUENCE</scope>
    <source>
        <strain evidence="1">Derf</strain>
        <tissue evidence="1">Whole organism</tissue>
    </source>
</reference>
<evidence type="ECO:0000313" key="2">
    <source>
        <dbReference type="Proteomes" id="UP000790347"/>
    </source>
</evidence>